<dbReference type="InterPro" id="IPR050638">
    <property type="entry name" value="AA-Vitamin_Transporters"/>
</dbReference>
<protein>
    <submittedName>
        <fullName evidence="8">DMT family transporter</fullName>
    </submittedName>
</protein>
<feature type="transmembrane region" description="Helical" evidence="6">
    <location>
        <begin position="43"/>
        <end position="64"/>
    </location>
</feature>
<dbReference type="Proteomes" id="UP001431010">
    <property type="component" value="Chromosome"/>
</dbReference>
<evidence type="ECO:0000259" key="7">
    <source>
        <dbReference type="Pfam" id="PF00892"/>
    </source>
</evidence>
<evidence type="ECO:0000313" key="8">
    <source>
        <dbReference type="EMBL" id="UFZ06719.1"/>
    </source>
</evidence>
<accession>A0ABY3RJB7</accession>
<name>A0ABY3RJB7_9BRAD</name>
<comment type="subcellular location">
    <subcellularLocation>
        <location evidence="1">Cell membrane</location>
        <topology evidence="1">Multi-pass membrane protein</topology>
    </subcellularLocation>
</comment>
<feature type="domain" description="EamA" evidence="7">
    <location>
        <begin position="14"/>
        <end position="153"/>
    </location>
</feature>
<feature type="transmembrane region" description="Helical" evidence="6">
    <location>
        <begin position="12"/>
        <end position="31"/>
    </location>
</feature>
<dbReference type="Gene3D" id="1.10.3730.20">
    <property type="match status" value="1"/>
</dbReference>
<feature type="transmembrane region" description="Helical" evidence="6">
    <location>
        <begin position="76"/>
        <end position="94"/>
    </location>
</feature>
<organism evidence="8 9">
    <name type="scientific">Bradyrhizobium ontarionense</name>
    <dbReference type="NCBI Taxonomy" id="2898149"/>
    <lineage>
        <taxon>Bacteria</taxon>
        <taxon>Pseudomonadati</taxon>
        <taxon>Pseudomonadota</taxon>
        <taxon>Alphaproteobacteria</taxon>
        <taxon>Hyphomicrobiales</taxon>
        <taxon>Nitrobacteraceae</taxon>
        <taxon>Bradyrhizobium</taxon>
    </lineage>
</organism>
<evidence type="ECO:0000256" key="2">
    <source>
        <dbReference type="ARBA" id="ARBA00022475"/>
    </source>
</evidence>
<feature type="transmembrane region" description="Helical" evidence="6">
    <location>
        <begin position="195"/>
        <end position="216"/>
    </location>
</feature>
<reference evidence="8" key="1">
    <citation type="journal article" date="2024" name="Antonie Van Leeuwenhoek">
        <title>Bradyrhizobium ontarionense sp. nov., a novel bacterial symbiont isolated from Aeschynomene indica (Indian jointvetch), harbours photosynthesis, nitrogen fixation and nitrous oxide (N2O) reductase genes.</title>
        <authorList>
            <person name="Bromfield E.S.P."/>
            <person name="Cloutier S."/>
        </authorList>
    </citation>
    <scope>NUCLEOTIDE SEQUENCE</scope>
    <source>
        <strain evidence="8">A19</strain>
    </source>
</reference>
<dbReference type="PANTHER" id="PTHR32322:SF18">
    <property type="entry name" value="S-ADENOSYLMETHIONINE_S-ADENOSYLHOMOCYSTEINE TRANSPORTER"/>
    <property type="match status" value="1"/>
</dbReference>
<feature type="transmembrane region" description="Helical" evidence="6">
    <location>
        <begin position="139"/>
        <end position="157"/>
    </location>
</feature>
<gene>
    <name evidence="8" type="ORF">LQG66_10630</name>
</gene>
<evidence type="ECO:0000313" key="9">
    <source>
        <dbReference type="Proteomes" id="UP001431010"/>
    </source>
</evidence>
<proteinExistence type="predicted"/>
<keyword evidence="2" id="KW-1003">Cell membrane</keyword>
<evidence type="ECO:0000256" key="3">
    <source>
        <dbReference type="ARBA" id="ARBA00022692"/>
    </source>
</evidence>
<evidence type="ECO:0000256" key="1">
    <source>
        <dbReference type="ARBA" id="ARBA00004651"/>
    </source>
</evidence>
<feature type="transmembrane region" description="Helical" evidence="6">
    <location>
        <begin position="284"/>
        <end position="304"/>
    </location>
</feature>
<feature type="transmembrane region" description="Helical" evidence="6">
    <location>
        <begin position="106"/>
        <end position="130"/>
    </location>
</feature>
<dbReference type="Pfam" id="PF00892">
    <property type="entry name" value="EamA"/>
    <property type="match status" value="2"/>
</dbReference>
<dbReference type="InterPro" id="IPR000620">
    <property type="entry name" value="EamA_dom"/>
</dbReference>
<keyword evidence="9" id="KW-1185">Reference proteome</keyword>
<evidence type="ECO:0000256" key="5">
    <source>
        <dbReference type="ARBA" id="ARBA00023136"/>
    </source>
</evidence>
<dbReference type="InterPro" id="IPR037185">
    <property type="entry name" value="EmrE-like"/>
</dbReference>
<evidence type="ECO:0000256" key="6">
    <source>
        <dbReference type="SAM" id="Phobius"/>
    </source>
</evidence>
<dbReference type="SUPFAM" id="SSF103481">
    <property type="entry name" value="Multidrug resistance efflux transporter EmrE"/>
    <property type="match status" value="2"/>
</dbReference>
<dbReference type="EMBL" id="CP088156">
    <property type="protein sequence ID" value="UFZ06719.1"/>
    <property type="molecule type" value="Genomic_DNA"/>
</dbReference>
<keyword evidence="3 6" id="KW-0812">Transmembrane</keyword>
<evidence type="ECO:0000256" key="4">
    <source>
        <dbReference type="ARBA" id="ARBA00022989"/>
    </source>
</evidence>
<feature type="transmembrane region" description="Helical" evidence="6">
    <location>
        <begin position="163"/>
        <end position="183"/>
    </location>
</feature>
<sequence length="310" mass="33056">MSTTTVSRTHNIVGVSLAAIGAVAFSLRAIFVKLAYEDMSDPVTLLALRMIFSLPFFVIALAVYRGPSGGRKLPPITVHDAMALAALGFVGYYLSSFLDMIGLQYVAAGVGRLILFVYPTIVVVISSVVLRKPITRRELIALAITYIGVALVLSGQFDKSSENFWLGALLVMLSAVSFSVYLVGSGEVVPRLGSIRFTAYATTTASVYCIVQFMALRPLSALVLPTRVYLLALCMALFSTVMPVFMMAEALRRIGASRVAMISALGPVATVVSGYLGLDERMSPLQSAGGLLVVIGVLIVAAQARAMDKK</sequence>
<feature type="transmembrane region" description="Helical" evidence="6">
    <location>
        <begin position="259"/>
        <end position="278"/>
    </location>
</feature>
<feature type="transmembrane region" description="Helical" evidence="6">
    <location>
        <begin position="228"/>
        <end position="247"/>
    </location>
</feature>
<feature type="domain" description="EamA" evidence="7">
    <location>
        <begin position="166"/>
        <end position="300"/>
    </location>
</feature>
<keyword evidence="5 6" id="KW-0472">Membrane</keyword>
<dbReference type="RefSeq" id="WP_231326176.1">
    <property type="nucleotide sequence ID" value="NZ_CP088156.1"/>
</dbReference>
<keyword evidence="4 6" id="KW-1133">Transmembrane helix</keyword>
<dbReference type="PANTHER" id="PTHR32322">
    <property type="entry name" value="INNER MEMBRANE TRANSPORTER"/>
    <property type="match status" value="1"/>
</dbReference>